<feature type="transmembrane region" description="Helical" evidence="1">
    <location>
        <begin position="46"/>
        <end position="66"/>
    </location>
</feature>
<proteinExistence type="predicted"/>
<accession>A0A931HDS9</accession>
<keyword evidence="1" id="KW-0812">Transmembrane</keyword>
<keyword evidence="3" id="KW-1185">Reference proteome</keyword>
<evidence type="ECO:0000313" key="3">
    <source>
        <dbReference type="Proteomes" id="UP000617634"/>
    </source>
</evidence>
<dbReference type="EMBL" id="JADZGI010000001">
    <property type="protein sequence ID" value="MBH0113549.1"/>
    <property type="molecule type" value="Genomic_DNA"/>
</dbReference>
<dbReference type="RefSeq" id="WP_197163798.1">
    <property type="nucleotide sequence ID" value="NZ_JADZGI010000001.1"/>
</dbReference>
<name>A0A931HDS9_9SPHN</name>
<gene>
    <name evidence="2" type="ORF">I5E68_11370</name>
</gene>
<evidence type="ECO:0000313" key="2">
    <source>
        <dbReference type="EMBL" id="MBH0113549.1"/>
    </source>
</evidence>
<feature type="transmembrane region" description="Helical" evidence="1">
    <location>
        <begin position="6"/>
        <end position="25"/>
    </location>
</feature>
<keyword evidence="1" id="KW-0472">Membrane</keyword>
<sequence length="68" mass="7437">MEQGDQIMLSAGAVLAIVAAIASLAERRRMRRRDLDRVGFMPWTGIFLIAFLGAVLLIGLGGRHWLTG</sequence>
<keyword evidence="1" id="KW-1133">Transmembrane helix</keyword>
<comment type="caution">
    <text evidence="2">The sequence shown here is derived from an EMBL/GenBank/DDBJ whole genome shotgun (WGS) entry which is preliminary data.</text>
</comment>
<dbReference type="AlphaFoldDB" id="A0A931HDS9"/>
<dbReference type="Proteomes" id="UP000617634">
    <property type="component" value="Unassembled WGS sequence"/>
</dbReference>
<reference evidence="2" key="1">
    <citation type="submission" date="2020-11" db="EMBL/GenBank/DDBJ databases">
        <title>Novosphingobium aureum sp. nov., a marine bacterium isolated from sediment of a salt flat.</title>
        <authorList>
            <person name="Yoo Y."/>
            <person name="Kim J.-J."/>
        </authorList>
    </citation>
    <scope>NUCLEOTIDE SEQUENCE</scope>
    <source>
        <strain evidence="2">YJ-S2-02</strain>
    </source>
</reference>
<protein>
    <submittedName>
        <fullName evidence="2">Uncharacterized protein</fullName>
    </submittedName>
</protein>
<organism evidence="2 3">
    <name type="scientific">Novosphingobium aureum</name>
    <dbReference type="NCBI Taxonomy" id="2792964"/>
    <lineage>
        <taxon>Bacteria</taxon>
        <taxon>Pseudomonadati</taxon>
        <taxon>Pseudomonadota</taxon>
        <taxon>Alphaproteobacteria</taxon>
        <taxon>Sphingomonadales</taxon>
        <taxon>Sphingomonadaceae</taxon>
        <taxon>Novosphingobium</taxon>
    </lineage>
</organism>
<evidence type="ECO:0000256" key="1">
    <source>
        <dbReference type="SAM" id="Phobius"/>
    </source>
</evidence>